<accession>A0AAD4HJK2</accession>
<dbReference type="RefSeq" id="XP_041225606.1">
    <property type="nucleotide sequence ID" value="XM_041377028.1"/>
</dbReference>
<keyword evidence="2" id="KW-1185">Reference proteome</keyword>
<organism evidence="1 2">
    <name type="scientific">Suillus fuscotomentosus</name>
    <dbReference type="NCBI Taxonomy" id="1912939"/>
    <lineage>
        <taxon>Eukaryota</taxon>
        <taxon>Fungi</taxon>
        <taxon>Dikarya</taxon>
        <taxon>Basidiomycota</taxon>
        <taxon>Agaricomycotina</taxon>
        <taxon>Agaricomycetes</taxon>
        <taxon>Agaricomycetidae</taxon>
        <taxon>Boletales</taxon>
        <taxon>Suillineae</taxon>
        <taxon>Suillaceae</taxon>
        <taxon>Suillus</taxon>
    </lineage>
</organism>
<evidence type="ECO:0000313" key="2">
    <source>
        <dbReference type="Proteomes" id="UP001195769"/>
    </source>
</evidence>
<dbReference type="AlphaFoldDB" id="A0AAD4HJK2"/>
<reference evidence="1" key="1">
    <citation type="journal article" date="2020" name="New Phytol.">
        <title>Comparative genomics reveals dynamic genome evolution in host specialist ectomycorrhizal fungi.</title>
        <authorList>
            <person name="Lofgren L.A."/>
            <person name="Nguyen N.H."/>
            <person name="Vilgalys R."/>
            <person name="Ruytinx J."/>
            <person name="Liao H.L."/>
            <person name="Branco S."/>
            <person name="Kuo A."/>
            <person name="LaButti K."/>
            <person name="Lipzen A."/>
            <person name="Andreopoulos W."/>
            <person name="Pangilinan J."/>
            <person name="Riley R."/>
            <person name="Hundley H."/>
            <person name="Na H."/>
            <person name="Barry K."/>
            <person name="Grigoriev I.V."/>
            <person name="Stajich J.E."/>
            <person name="Kennedy P.G."/>
        </authorList>
    </citation>
    <scope>NUCLEOTIDE SEQUENCE</scope>
    <source>
        <strain evidence="1">FC203</strain>
    </source>
</reference>
<comment type="caution">
    <text evidence="1">The sequence shown here is derived from an EMBL/GenBank/DDBJ whole genome shotgun (WGS) entry which is preliminary data.</text>
</comment>
<sequence>MSLLPADWALATTHLASDYVCRQFCAIVGVMPKVLPPLELDVVLMLGCSHLARILANAYLNPVTINFDMTRYSEVLQKQERGVNPGHEESLLTRYPLDREIILERPAVVLDKFGLIVLWYLPGAIDAAMKFQPEVSATLKSDDGAAYCRAMCRPAALVAAALRVMHSGLYWSSLTTQLGLWVWADTHQTQIMGTWLREWASVFTVIAVMCNRVGGYTLARMKMPNIGIEIAYNAGVMAGASGRIVRHGVNWVNSDRVGWVWYMRDDIHEFVDVPRGDYSSTFGDFFKVIDPSVPYKHQRLFKRCHMACVPIWLTWDGPIASIWCYWAHLATAAQGVGPTVYNADASGPVRLPNVPWGFITIMRPAHELQDRDLGPAVFMNVVLQAHPSAAHTGPGPIQFRQHDMGSLKRLIAAAPAQPHISPLHAPAVVDLMIRHHFITATFASGGISTHWFTFTFTGMPHFFGHWQFIGASIPAISETHGPTRNC</sequence>
<gene>
    <name evidence="1" type="ORF">F5891DRAFT_980643</name>
</gene>
<dbReference type="Proteomes" id="UP001195769">
    <property type="component" value="Unassembled WGS sequence"/>
</dbReference>
<protein>
    <submittedName>
        <fullName evidence="1">Uncharacterized protein</fullName>
    </submittedName>
</protein>
<proteinExistence type="predicted"/>
<dbReference type="GeneID" id="64671326"/>
<evidence type="ECO:0000313" key="1">
    <source>
        <dbReference type="EMBL" id="KAG1900030.1"/>
    </source>
</evidence>
<name>A0AAD4HJK2_9AGAM</name>
<dbReference type="EMBL" id="JABBWK010000029">
    <property type="protein sequence ID" value="KAG1900030.1"/>
    <property type="molecule type" value="Genomic_DNA"/>
</dbReference>